<comment type="similarity">
    <text evidence="1">Belongs to the peptidase M16 family.</text>
</comment>
<accession>A0ABT1T9M1</accession>
<evidence type="ECO:0000313" key="5">
    <source>
        <dbReference type="Proteomes" id="UP001204376"/>
    </source>
</evidence>
<dbReference type="RefSeq" id="WP_256541488.1">
    <property type="nucleotide sequence ID" value="NZ_JANHOH010000013.1"/>
</dbReference>
<gene>
    <name evidence="4" type="ORF">NPE20_25325</name>
</gene>
<dbReference type="InterPro" id="IPR007863">
    <property type="entry name" value="Peptidase_M16_C"/>
</dbReference>
<proteinExistence type="inferred from homology"/>
<dbReference type="SUPFAM" id="SSF63411">
    <property type="entry name" value="LuxS/MPP-like metallohydrolase"/>
    <property type="match status" value="2"/>
</dbReference>
<name>A0ABT1T9M1_9SPHI</name>
<sequence length="424" mass="48015">MAKQFACLYAIFEPFMTDHHVHALPNGIRILFKHSPSPITHCCFVLNAGSRDELPNKEGLAHFIEHLLFKETERRNTPQILNRLELVGADLNAYTTKEYTCIHASLLKQHLERAVDLFEDILFHSTFPADEMEKERGVILDEIASYLDQPEEAIQDDFEEYLFKGHPIGNNILGTPETVAVLNGDDIKQFTAANNNTHQMIFAVYGDYDFKKLVKLCEKYFGNVPENTNQKNRIAPGPISHGIYALQKPISQTHCILGGRAYPSAHKNKYGLLLLNNVLGGMGMSNRLNLEIREKYGIAYTIESNYTSLTDTGIFSIYFGTDAEKADKALKLVHKELKKLRDNKLGTIQLKQAKEKFIGQIALAEESRMSLIISMAKSLLDFNRIDSLEDIFAKINAVSADDLLEISNEIFDNDRMITLLFEPK</sequence>
<organism evidence="4 5">
    <name type="scientific">Mucilaginibacter aquariorum</name>
    <dbReference type="NCBI Taxonomy" id="2967225"/>
    <lineage>
        <taxon>Bacteria</taxon>
        <taxon>Pseudomonadati</taxon>
        <taxon>Bacteroidota</taxon>
        <taxon>Sphingobacteriia</taxon>
        <taxon>Sphingobacteriales</taxon>
        <taxon>Sphingobacteriaceae</taxon>
        <taxon>Mucilaginibacter</taxon>
    </lineage>
</organism>
<comment type="caution">
    <text evidence="4">The sequence shown here is derived from an EMBL/GenBank/DDBJ whole genome shotgun (WGS) entry which is preliminary data.</text>
</comment>
<protein>
    <submittedName>
        <fullName evidence="4">Insulinase family protein</fullName>
    </submittedName>
</protein>
<dbReference type="PANTHER" id="PTHR11851:SF49">
    <property type="entry name" value="MITOCHONDRIAL-PROCESSING PEPTIDASE SUBUNIT ALPHA"/>
    <property type="match status" value="1"/>
</dbReference>
<evidence type="ECO:0000259" key="3">
    <source>
        <dbReference type="Pfam" id="PF05193"/>
    </source>
</evidence>
<keyword evidence="5" id="KW-1185">Reference proteome</keyword>
<evidence type="ECO:0000313" key="4">
    <source>
        <dbReference type="EMBL" id="MCQ6961319.1"/>
    </source>
</evidence>
<feature type="domain" description="Peptidase M16 C-terminal" evidence="3">
    <location>
        <begin position="183"/>
        <end position="355"/>
    </location>
</feature>
<evidence type="ECO:0000259" key="2">
    <source>
        <dbReference type="Pfam" id="PF00675"/>
    </source>
</evidence>
<dbReference type="Pfam" id="PF00675">
    <property type="entry name" value="Peptidase_M16"/>
    <property type="match status" value="1"/>
</dbReference>
<dbReference type="InterPro" id="IPR050361">
    <property type="entry name" value="MPP/UQCRC_Complex"/>
</dbReference>
<feature type="domain" description="Peptidase M16 N-terminal" evidence="2">
    <location>
        <begin position="30"/>
        <end position="175"/>
    </location>
</feature>
<dbReference type="Gene3D" id="3.30.830.10">
    <property type="entry name" value="Metalloenzyme, LuxS/M16 peptidase-like"/>
    <property type="match status" value="2"/>
</dbReference>
<dbReference type="Pfam" id="PF05193">
    <property type="entry name" value="Peptidase_M16_C"/>
    <property type="match status" value="1"/>
</dbReference>
<dbReference type="Proteomes" id="UP001204376">
    <property type="component" value="Unassembled WGS sequence"/>
</dbReference>
<dbReference type="InterPro" id="IPR011249">
    <property type="entry name" value="Metalloenz_LuxS/M16"/>
</dbReference>
<reference evidence="4 5" key="1">
    <citation type="submission" date="2022-07" db="EMBL/GenBank/DDBJ databases">
        <title>Mucilaginibacter sp. JC4.</title>
        <authorList>
            <person name="Le V."/>
            <person name="Ko S.-R."/>
            <person name="Ahn C.-Y."/>
            <person name="Oh H.-M."/>
        </authorList>
    </citation>
    <scope>NUCLEOTIDE SEQUENCE [LARGE SCALE GENOMIC DNA]</scope>
    <source>
        <strain evidence="4 5">JC4</strain>
    </source>
</reference>
<dbReference type="EMBL" id="JANHOH010000013">
    <property type="protein sequence ID" value="MCQ6961319.1"/>
    <property type="molecule type" value="Genomic_DNA"/>
</dbReference>
<dbReference type="PANTHER" id="PTHR11851">
    <property type="entry name" value="METALLOPROTEASE"/>
    <property type="match status" value="1"/>
</dbReference>
<dbReference type="InterPro" id="IPR011765">
    <property type="entry name" value="Pept_M16_N"/>
</dbReference>
<evidence type="ECO:0000256" key="1">
    <source>
        <dbReference type="ARBA" id="ARBA00007261"/>
    </source>
</evidence>